<accession>A0A4Q9DK67</accession>
<dbReference type="Proteomes" id="UP000293142">
    <property type="component" value="Unassembled WGS sequence"/>
</dbReference>
<sequence>MPLPMIHLAVAFELYSGEAAPPAPEFLLGSIAPDAIHMRSGTGRNDKKFTHLIGEDGRFSESAVEHFYMNRLYAEERGPVRQFLRGYCAHLLADALWLPNIFIPFSAKADAHPSENRSEKEIRALYYKDTDQIDFDMYRQSSWRPAAWKLLEQAESPEWAPYLSADEIARWRRRVIDWFEQPENEPGTTPQFITGAMAAGFIKEAAAYVADKFSEWDLRLPESRRMHV</sequence>
<gene>
    <name evidence="1" type="ORF">EYB31_24205</name>
</gene>
<keyword evidence="2" id="KW-1185">Reference proteome</keyword>
<dbReference type="EMBL" id="SIRE01000018">
    <property type="protein sequence ID" value="TBL75116.1"/>
    <property type="molecule type" value="Genomic_DNA"/>
</dbReference>
<reference evidence="1 2" key="1">
    <citation type="submission" date="2019-02" db="EMBL/GenBank/DDBJ databases">
        <title>Paenibacillus sp. nov., isolated from surface-sterilized tissue of Thalictrum simplex L.</title>
        <authorList>
            <person name="Tuo L."/>
        </authorList>
    </citation>
    <scope>NUCLEOTIDE SEQUENCE [LARGE SCALE GENOMIC DNA]</scope>
    <source>
        <strain evidence="1 2">N2SHLJ1</strain>
    </source>
</reference>
<organism evidence="1 2">
    <name type="scientific">Paenibacillus thalictri</name>
    <dbReference type="NCBI Taxonomy" id="2527873"/>
    <lineage>
        <taxon>Bacteria</taxon>
        <taxon>Bacillati</taxon>
        <taxon>Bacillota</taxon>
        <taxon>Bacilli</taxon>
        <taxon>Bacillales</taxon>
        <taxon>Paenibacillaceae</taxon>
        <taxon>Paenibacillus</taxon>
    </lineage>
</organism>
<dbReference type="AlphaFoldDB" id="A0A4Q9DK67"/>
<name>A0A4Q9DK67_9BACL</name>
<dbReference type="OrthoDB" id="9810012at2"/>
<evidence type="ECO:0008006" key="3">
    <source>
        <dbReference type="Google" id="ProtNLM"/>
    </source>
</evidence>
<dbReference type="RefSeq" id="WP_131016011.1">
    <property type="nucleotide sequence ID" value="NZ_SIRE01000018.1"/>
</dbReference>
<protein>
    <recommendedName>
        <fullName evidence="3">Phospholipase C/D domain-containing protein</fullName>
    </recommendedName>
</protein>
<evidence type="ECO:0000313" key="2">
    <source>
        <dbReference type="Proteomes" id="UP000293142"/>
    </source>
</evidence>
<comment type="caution">
    <text evidence="1">The sequence shown here is derived from an EMBL/GenBank/DDBJ whole genome shotgun (WGS) entry which is preliminary data.</text>
</comment>
<proteinExistence type="predicted"/>
<evidence type="ECO:0000313" key="1">
    <source>
        <dbReference type="EMBL" id="TBL75116.1"/>
    </source>
</evidence>